<dbReference type="Proteomes" id="UP000737420">
    <property type="component" value="Unassembled WGS sequence"/>
</dbReference>
<reference evidence="9" key="2">
    <citation type="submission" date="2020-12" db="EMBL/GenBank/DDBJ databases">
        <title>GES Beta-lactamases isolated from hospital effluents in Brazil.</title>
        <authorList>
            <person name="Conte D."/>
            <person name="Mesa D."/>
            <person name="Palmeiro J.K."/>
            <person name="Dalla-Costa L.M."/>
        </authorList>
    </citation>
    <scope>NUCLEOTIDE SEQUENCE [LARGE SCALE GENOMIC DNA]</scope>
    <source>
        <strain evidence="9">Aero21</strain>
    </source>
</reference>
<evidence type="ECO:0000313" key="15">
    <source>
        <dbReference type="Proteomes" id="UP001304847"/>
    </source>
</evidence>
<dbReference type="Proteomes" id="UP001163285">
    <property type="component" value="Chromosome"/>
</dbReference>
<name>A0A081LMV2_AERCA</name>
<dbReference type="Proteomes" id="UP001304847">
    <property type="component" value="Unassembled WGS sequence"/>
</dbReference>
<evidence type="ECO:0000313" key="10">
    <source>
        <dbReference type="EMBL" id="UZC87230.1"/>
    </source>
</evidence>
<dbReference type="Proteomes" id="UP001161704">
    <property type="component" value="Unassembled WGS sequence"/>
</dbReference>
<dbReference type="EMBL" id="CP110176">
    <property type="protein sequence ID" value="UZC87230.1"/>
    <property type="molecule type" value="Genomic_DNA"/>
</dbReference>
<dbReference type="Proteomes" id="UP001160758">
    <property type="component" value="Unassembled WGS sequence"/>
</dbReference>
<evidence type="ECO:0000313" key="6">
    <source>
        <dbReference type="EMBL" id="MDH1503841.1"/>
    </source>
</evidence>
<dbReference type="Proteomes" id="UP000886934">
    <property type="component" value="Unassembled WGS sequence"/>
</dbReference>
<dbReference type="OrthoDB" id="5917471at2"/>
<evidence type="ECO:0000313" key="2">
    <source>
        <dbReference type="EMBL" id="GJA42669.1"/>
    </source>
</evidence>
<dbReference type="GeneID" id="48824072"/>
<dbReference type="EMBL" id="CP065937">
    <property type="protein sequence ID" value="QQA59361.1"/>
    <property type="molecule type" value="Genomic_DNA"/>
</dbReference>
<evidence type="ECO:0000313" key="11">
    <source>
        <dbReference type="EMBL" id="WFF98415.1"/>
    </source>
</evidence>
<dbReference type="EMBL" id="BPNL01000003">
    <property type="protein sequence ID" value="GJA52928.1"/>
    <property type="molecule type" value="Genomic_DNA"/>
</dbReference>
<reference evidence="2 13" key="3">
    <citation type="submission" date="2021-07" db="EMBL/GenBank/DDBJ databases">
        <title>Draft genome sequence of carbapenem-resistant Aeromonas spp. in Japan.</title>
        <authorList>
            <person name="Maehana S."/>
            <person name="Suzuki M."/>
            <person name="Kitasato H."/>
        </authorList>
    </citation>
    <scope>NUCLEOTIDE SEQUENCE [LARGE SCALE GENOMIC DNA]</scope>
    <source>
        <strain evidence="2">KAM343</strain>
        <strain evidence="3">KAM348</strain>
        <strain evidence="4">KAM351</strain>
        <strain evidence="5 13">KAM382</strain>
    </source>
</reference>
<reference evidence="1 12" key="1">
    <citation type="submission" date="2019-12" db="EMBL/GenBank/DDBJ databases">
        <title>complete genome sequences of Aeromonas caviae str. WP2-W18-ESBL-01 isolated from wastewater treatment plant effluent.</title>
        <authorList>
            <person name="Sekizuka T."/>
            <person name="Itokawa K."/>
            <person name="Yatsu K."/>
            <person name="Inamine Y."/>
            <person name="Kuroda M."/>
        </authorList>
    </citation>
    <scope>NUCLEOTIDE SEQUENCE [LARGE SCALE GENOMIC DNA]</scope>
    <source>
        <strain evidence="1 12">WP2-W18-ESBL-01</strain>
    </source>
</reference>
<dbReference type="Proteomes" id="UP001218423">
    <property type="component" value="Chromosome"/>
</dbReference>
<dbReference type="Proteomes" id="UP000515756">
    <property type="component" value="Chromosome"/>
</dbReference>
<reference evidence="6" key="4">
    <citation type="submission" date="2022-09" db="EMBL/GenBank/DDBJ databases">
        <title>Intensive care unit water sources are persistently colonized with multi-drug resistant bacteria and are the site of extensive horizontal gene transfer of antibiotic resistance genes.</title>
        <authorList>
            <person name="Diorio-Toth L."/>
        </authorList>
    </citation>
    <scope>NUCLEOTIDE SEQUENCE</scope>
    <source>
        <strain evidence="6">GD03710</strain>
        <strain evidence="7">GD03796</strain>
    </source>
</reference>
<reference evidence="8 15" key="7">
    <citation type="submission" date="2023-12" db="EMBL/GenBank/DDBJ databases">
        <title>Characterization of antibiotic resistance in Aeromonas spp. in hospital effluent.</title>
        <authorList>
            <person name="Negoseki B.R.S."/>
            <person name="Krul D."/>
            <person name="Siqueira A.C."/>
            <person name="Almeida M."/>
            <person name="Mesa D."/>
            <person name="Conte D."/>
            <person name="Dalla-Costa L.M."/>
        </authorList>
    </citation>
    <scope>NUCLEOTIDE SEQUENCE [LARGE SCALE GENOMIC DNA]</scope>
    <source>
        <strain evidence="8 15">36v</strain>
    </source>
</reference>
<evidence type="ECO:0000313" key="12">
    <source>
        <dbReference type="Proteomes" id="UP000515756"/>
    </source>
</evidence>
<evidence type="ECO:0000313" key="1">
    <source>
        <dbReference type="EMBL" id="BBQ31491.1"/>
    </source>
</evidence>
<dbReference type="EMBL" id="BPOP01000017">
    <property type="protein sequence ID" value="GJB92009.1"/>
    <property type="molecule type" value="Genomic_DNA"/>
</dbReference>
<dbReference type="EMBL" id="AP021927">
    <property type="protein sequence ID" value="BBQ31491.1"/>
    <property type="molecule type" value="Genomic_DNA"/>
</dbReference>
<dbReference type="Proteomes" id="UP000886939">
    <property type="component" value="Unassembled WGS sequence"/>
</dbReference>
<dbReference type="KEGG" id="acav:VI35_18800"/>
<dbReference type="EMBL" id="JAYGOJ010000086">
    <property type="protein sequence ID" value="MEA9437119.1"/>
    <property type="molecule type" value="Genomic_DNA"/>
</dbReference>
<dbReference type="EMBL" id="BPNN01000113">
    <property type="protein sequence ID" value="GJA65679.1"/>
    <property type="molecule type" value="Genomic_DNA"/>
</dbReference>
<protein>
    <submittedName>
        <fullName evidence="6">Uncharacterized protein</fullName>
    </submittedName>
</protein>
<accession>A0A081LMV2</accession>
<evidence type="ECO:0000313" key="3">
    <source>
        <dbReference type="EMBL" id="GJA52928.1"/>
    </source>
</evidence>
<evidence type="ECO:0000313" key="4">
    <source>
        <dbReference type="EMBL" id="GJA65679.1"/>
    </source>
</evidence>
<sequence>MTVSELRALHQQHRFKEAEIMHDIVSPGWIVEFRGQDGHLYVMTDTLGCPMSFSSTEEARDHIHLVADCPVQVEHLYRFFER</sequence>
<keyword evidence="15" id="KW-1185">Reference proteome</keyword>
<reference evidence="11" key="5">
    <citation type="submission" date="2023-03" db="EMBL/GenBank/DDBJ databases">
        <title>Aeromonas caviae strain AC1520.</title>
        <authorList>
            <person name="Xie T."/>
            <person name="Zhang Q."/>
            <person name="Deng J."/>
            <person name="Li X."/>
        </authorList>
    </citation>
    <scope>NUCLEOTIDE SEQUENCE</scope>
    <source>
        <strain evidence="11">AC1520</strain>
    </source>
</reference>
<dbReference type="EMBL" id="JAOCIZ010000004">
    <property type="protein sequence ID" value="MDH1503841.1"/>
    <property type="molecule type" value="Genomic_DNA"/>
</dbReference>
<proteinExistence type="predicted"/>
<evidence type="ECO:0000313" key="8">
    <source>
        <dbReference type="EMBL" id="MEA9437119.1"/>
    </source>
</evidence>
<dbReference type="AlphaFoldDB" id="A0A081LMV2"/>
<evidence type="ECO:0000313" key="13">
    <source>
        <dbReference type="Proteomes" id="UP000737420"/>
    </source>
</evidence>
<evidence type="ECO:0000313" key="5">
    <source>
        <dbReference type="EMBL" id="GJB92009.1"/>
    </source>
</evidence>
<dbReference type="EMBL" id="BPNI01000094">
    <property type="protein sequence ID" value="GJA42669.1"/>
    <property type="molecule type" value="Genomic_DNA"/>
</dbReference>
<dbReference type="RefSeq" id="WP_010672757.1">
    <property type="nucleotide sequence ID" value="NZ_AP019195.1"/>
</dbReference>
<organism evidence="6 14">
    <name type="scientific">Aeromonas caviae</name>
    <name type="common">Aeromonas punctata</name>
    <dbReference type="NCBI Taxonomy" id="648"/>
    <lineage>
        <taxon>Bacteria</taxon>
        <taxon>Pseudomonadati</taxon>
        <taxon>Pseudomonadota</taxon>
        <taxon>Gammaproteobacteria</taxon>
        <taxon>Aeromonadales</taxon>
        <taxon>Aeromonadaceae</taxon>
        <taxon>Aeromonas</taxon>
    </lineage>
</organism>
<dbReference type="EMBL" id="JAOCFT010000001">
    <property type="protein sequence ID" value="MDH1896467.1"/>
    <property type="molecule type" value="Genomic_DNA"/>
</dbReference>
<evidence type="ECO:0000313" key="14">
    <source>
        <dbReference type="Proteomes" id="UP001161704"/>
    </source>
</evidence>
<evidence type="ECO:0000313" key="9">
    <source>
        <dbReference type="EMBL" id="QQA59361.1"/>
    </source>
</evidence>
<evidence type="ECO:0000313" key="7">
    <source>
        <dbReference type="EMBL" id="MDH1896467.1"/>
    </source>
</evidence>
<dbReference type="EMBL" id="CP120942">
    <property type="protein sequence ID" value="WFF98415.1"/>
    <property type="molecule type" value="Genomic_DNA"/>
</dbReference>
<gene>
    <name evidence="9" type="ORF">JC965_13705</name>
    <name evidence="2" type="ORF">KAM343_34650</name>
    <name evidence="3" type="ORF">KAM348_03510</name>
    <name evidence="4" type="ORF">KAM351_42900</name>
    <name evidence="5" type="ORF">KAM382_20700</name>
    <name evidence="7" type="ORF">N5I07_02380</name>
    <name evidence="6" type="ORF">N5I20_02035</name>
    <name evidence="10" type="ORF">OJY61_04595</name>
    <name evidence="11" type="ORF">P5S46_02065</name>
    <name evidence="8" type="ORF">VCX44_15210</name>
    <name evidence="1" type="ORF">WP2W18E01_30730</name>
</gene>
<reference evidence="10" key="6">
    <citation type="submission" date="2023-04" db="EMBL/GenBank/DDBJ databases">
        <title>Whole Genome Sequence of Multi-drug resistant Aeromonas caviae as a gut pathogen in newborn.</title>
        <authorList>
            <person name="Jadhav S.V."/>
            <person name="Saroj S.D."/>
            <person name="Saha U.B."/>
            <person name="Sen S."/>
            <person name="Kher A."/>
        </authorList>
    </citation>
    <scope>NUCLEOTIDE SEQUENCE</scope>
    <source>
        <strain evidence="10">SVJ23</strain>
    </source>
</reference>
<dbReference type="Proteomes" id="UP000887009">
    <property type="component" value="Unassembled WGS sequence"/>
</dbReference>